<feature type="domain" description="Nanos-type" evidence="9">
    <location>
        <begin position="372"/>
        <end position="427"/>
    </location>
</feature>
<dbReference type="Gene3D" id="4.10.60.30">
    <property type="entry name" value="Nanos, RNA-binding domain"/>
    <property type="match status" value="2"/>
</dbReference>
<dbReference type="Proteomes" id="UP000694867">
    <property type="component" value="Unplaced"/>
</dbReference>
<evidence type="ECO:0000256" key="8">
    <source>
        <dbReference type="PROSITE-ProRule" id="PRU00855"/>
    </source>
</evidence>
<comment type="subcellular location">
    <subcellularLocation>
        <location evidence="1">Cytoplasm</location>
    </subcellularLocation>
</comment>
<dbReference type="PROSITE" id="PS51522">
    <property type="entry name" value="ZF_NANOS"/>
    <property type="match status" value="2"/>
</dbReference>
<dbReference type="Pfam" id="PF05741">
    <property type="entry name" value="zf-nanos"/>
    <property type="match status" value="2"/>
</dbReference>
<name>A0AAJ7L640_9ACAR</name>
<dbReference type="GeneID" id="108864932"/>
<accession>A0AAJ7L640</accession>
<dbReference type="AlphaFoldDB" id="A0AAJ7L640"/>
<proteinExistence type="inferred from homology"/>
<evidence type="ECO:0000256" key="4">
    <source>
        <dbReference type="ARBA" id="ARBA00022771"/>
    </source>
</evidence>
<dbReference type="RefSeq" id="XP_018496951.1">
    <property type="nucleotide sequence ID" value="XM_018641435.1"/>
</dbReference>
<evidence type="ECO:0000313" key="11">
    <source>
        <dbReference type="RefSeq" id="XP_018496951.1"/>
    </source>
</evidence>
<keyword evidence="3" id="KW-0479">Metal-binding</keyword>
<keyword evidence="4 8" id="KW-0863">Zinc-finger</keyword>
<dbReference type="KEGG" id="goe:108864932"/>
<sequence>MQNAVVQGAERGVKQVNAEVLVETVRELEASFGDKEFGAALPTYDSATASLYRARAKIIPSLPQSRAEIVLEGQFTKTLSDKDLPLIDDGTENEILGFSTEDLIEIVCDEPTLFMDGAFRVLPRLFLQLHTIHANYRGQMFPLAFSLLPDKTKIKGCNLYFGQCLSLKFQNLGPVQFYGDSEVKQLFRSYGALSLVPVDRIDEALADIEVESPSAEHSASTQIEAFKEYFRRTRLENESVFPRVRWNHYGNFGARTTNHVEGWPSALAKMIRKGHVNFSEMIKFLKKEEAKLNFCPFCRKNGEPPEVFESHRLKDPNDITTCPKLRAYRCRICHNGGGDFAHTMRYCPKLVLGPRRRQRREIELIPVSALNYCPFCRKNGESPQVFKSHRLKDRNDIITCPQLRAYSCGICHNGGGDFAHTMSYCPTLARPKLPRDFHQKRIQ</sequence>
<evidence type="ECO:0000256" key="6">
    <source>
        <dbReference type="ARBA" id="ARBA00022845"/>
    </source>
</evidence>
<comment type="similarity">
    <text evidence="8">Belongs to the nanos family.</text>
</comment>
<dbReference type="InterPro" id="IPR008705">
    <property type="entry name" value="Nanos/Xcar2"/>
</dbReference>
<dbReference type="GO" id="GO:0008270">
    <property type="term" value="F:zinc ion binding"/>
    <property type="evidence" value="ECO:0007669"/>
    <property type="project" value="UniProtKB-KW"/>
</dbReference>
<evidence type="ECO:0000256" key="3">
    <source>
        <dbReference type="ARBA" id="ARBA00022723"/>
    </source>
</evidence>
<dbReference type="InterPro" id="IPR038129">
    <property type="entry name" value="Nanos_sf"/>
</dbReference>
<evidence type="ECO:0000313" key="10">
    <source>
        <dbReference type="Proteomes" id="UP000694867"/>
    </source>
</evidence>
<evidence type="ECO:0000256" key="2">
    <source>
        <dbReference type="ARBA" id="ARBA00022490"/>
    </source>
</evidence>
<gene>
    <name evidence="11" type="primary">LOC108864932</name>
</gene>
<reference evidence="11" key="1">
    <citation type="submission" date="2025-08" db="UniProtKB">
        <authorList>
            <consortium name="RefSeq"/>
        </authorList>
    </citation>
    <scope>IDENTIFICATION</scope>
</reference>
<evidence type="ECO:0000256" key="7">
    <source>
        <dbReference type="ARBA" id="ARBA00022884"/>
    </source>
</evidence>
<evidence type="ECO:0000256" key="5">
    <source>
        <dbReference type="ARBA" id="ARBA00022833"/>
    </source>
</evidence>
<dbReference type="GO" id="GO:0003723">
    <property type="term" value="F:RNA binding"/>
    <property type="evidence" value="ECO:0007669"/>
    <property type="project" value="UniProtKB-UniRule"/>
</dbReference>
<keyword evidence="7 8" id="KW-0694">RNA-binding</keyword>
<keyword evidence="6 8" id="KW-0810">Translation regulation</keyword>
<feature type="domain" description="Nanos-type" evidence="9">
    <location>
        <begin position="294"/>
        <end position="349"/>
    </location>
</feature>
<dbReference type="GO" id="GO:0005737">
    <property type="term" value="C:cytoplasm"/>
    <property type="evidence" value="ECO:0007669"/>
    <property type="project" value="UniProtKB-SubCell"/>
</dbReference>
<dbReference type="PANTHER" id="PTHR12887">
    <property type="entry name" value="NANOS PROTEIN"/>
    <property type="match status" value="1"/>
</dbReference>
<dbReference type="InterPro" id="IPR024161">
    <property type="entry name" value="Znf_nanos-typ"/>
</dbReference>
<organism evidence="10 11">
    <name type="scientific">Galendromus occidentalis</name>
    <name type="common">western predatory mite</name>
    <dbReference type="NCBI Taxonomy" id="34638"/>
    <lineage>
        <taxon>Eukaryota</taxon>
        <taxon>Metazoa</taxon>
        <taxon>Ecdysozoa</taxon>
        <taxon>Arthropoda</taxon>
        <taxon>Chelicerata</taxon>
        <taxon>Arachnida</taxon>
        <taxon>Acari</taxon>
        <taxon>Parasitiformes</taxon>
        <taxon>Mesostigmata</taxon>
        <taxon>Gamasina</taxon>
        <taxon>Phytoseioidea</taxon>
        <taxon>Phytoseiidae</taxon>
        <taxon>Typhlodrominae</taxon>
        <taxon>Galendromus</taxon>
    </lineage>
</organism>
<keyword evidence="10" id="KW-1185">Reference proteome</keyword>
<evidence type="ECO:0000256" key="1">
    <source>
        <dbReference type="ARBA" id="ARBA00004496"/>
    </source>
</evidence>
<evidence type="ECO:0000259" key="9">
    <source>
        <dbReference type="PROSITE" id="PS51522"/>
    </source>
</evidence>
<keyword evidence="2" id="KW-0963">Cytoplasm</keyword>
<dbReference type="GO" id="GO:0006417">
    <property type="term" value="P:regulation of translation"/>
    <property type="evidence" value="ECO:0007669"/>
    <property type="project" value="UniProtKB-UniRule"/>
</dbReference>
<protein>
    <submittedName>
        <fullName evidence="11">Uncharacterized protein LOC108864932</fullName>
    </submittedName>
</protein>
<keyword evidence="5" id="KW-0862">Zinc</keyword>